<keyword evidence="1" id="KW-0472">Membrane</keyword>
<evidence type="ECO:0000313" key="3">
    <source>
        <dbReference type="Proteomes" id="UP000198670"/>
    </source>
</evidence>
<dbReference type="EMBL" id="FOQO01000010">
    <property type="protein sequence ID" value="SFJ49962.1"/>
    <property type="molecule type" value="Genomic_DNA"/>
</dbReference>
<feature type="transmembrane region" description="Helical" evidence="1">
    <location>
        <begin position="6"/>
        <end position="26"/>
    </location>
</feature>
<organism evidence="2 3">
    <name type="scientific">Parapedobacter indicus</name>
    <dbReference type="NCBI Taxonomy" id="1477437"/>
    <lineage>
        <taxon>Bacteria</taxon>
        <taxon>Pseudomonadati</taxon>
        <taxon>Bacteroidota</taxon>
        <taxon>Sphingobacteriia</taxon>
        <taxon>Sphingobacteriales</taxon>
        <taxon>Sphingobacteriaceae</taxon>
        <taxon>Parapedobacter</taxon>
    </lineage>
</organism>
<dbReference type="AlphaFoldDB" id="A0A1I3RVM9"/>
<proteinExistence type="predicted"/>
<accession>A0A1I3RVM9</accession>
<reference evidence="2 3" key="1">
    <citation type="submission" date="2016-10" db="EMBL/GenBank/DDBJ databases">
        <authorList>
            <person name="de Groot N.N."/>
        </authorList>
    </citation>
    <scope>NUCLEOTIDE SEQUENCE [LARGE SCALE GENOMIC DNA]</scope>
    <source>
        <strain evidence="2 3">RK1</strain>
    </source>
</reference>
<keyword evidence="1" id="KW-0812">Transmembrane</keyword>
<evidence type="ECO:0000313" key="2">
    <source>
        <dbReference type="EMBL" id="SFJ49962.1"/>
    </source>
</evidence>
<protein>
    <submittedName>
        <fullName evidence="2">Uncharacterized protein</fullName>
    </submittedName>
</protein>
<keyword evidence="3" id="KW-1185">Reference proteome</keyword>
<sequence length="29" mass="3512">MIKHLHHVFVSAFFICIHFAYFFICLQQA</sequence>
<gene>
    <name evidence="2" type="ORF">SAMN05444682_110138</name>
</gene>
<evidence type="ECO:0000256" key="1">
    <source>
        <dbReference type="SAM" id="Phobius"/>
    </source>
</evidence>
<keyword evidence="1" id="KW-1133">Transmembrane helix</keyword>
<dbReference type="Proteomes" id="UP000198670">
    <property type="component" value="Unassembled WGS sequence"/>
</dbReference>
<name>A0A1I3RVM9_9SPHI</name>